<keyword evidence="3" id="KW-1003">Cell membrane</keyword>
<keyword evidence="5 9" id="KW-0812">Transmembrane</keyword>
<feature type="transmembrane region" description="Helical" evidence="9">
    <location>
        <begin position="94"/>
        <end position="117"/>
    </location>
</feature>
<protein>
    <recommendedName>
        <fullName evidence="9">TRAP transporter small permease protein</fullName>
    </recommendedName>
</protein>
<comment type="similarity">
    <text evidence="8 9">Belongs to the TRAP transporter small permease family.</text>
</comment>
<comment type="caution">
    <text evidence="11">The sequence shown here is derived from an EMBL/GenBank/DDBJ whole genome shotgun (WGS) entry which is preliminary data.</text>
</comment>
<comment type="subcellular location">
    <subcellularLocation>
        <location evidence="1 9">Cell inner membrane</location>
        <topology evidence="1 9">Multi-pass membrane protein</topology>
    </subcellularLocation>
</comment>
<keyword evidence="4 9" id="KW-0997">Cell inner membrane</keyword>
<evidence type="ECO:0000256" key="5">
    <source>
        <dbReference type="ARBA" id="ARBA00022692"/>
    </source>
</evidence>
<evidence type="ECO:0000313" key="11">
    <source>
        <dbReference type="EMBL" id="MVQ30004.1"/>
    </source>
</evidence>
<evidence type="ECO:0000256" key="9">
    <source>
        <dbReference type="RuleBase" id="RU369079"/>
    </source>
</evidence>
<evidence type="ECO:0000259" key="10">
    <source>
        <dbReference type="Pfam" id="PF04290"/>
    </source>
</evidence>
<evidence type="ECO:0000256" key="6">
    <source>
        <dbReference type="ARBA" id="ARBA00022989"/>
    </source>
</evidence>
<dbReference type="GO" id="GO:0022857">
    <property type="term" value="F:transmembrane transporter activity"/>
    <property type="evidence" value="ECO:0007669"/>
    <property type="project" value="UniProtKB-UniRule"/>
</dbReference>
<evidence type="ECO:0000313" key="12">
    <source>
        <dbReference type="Proteomes" id="UP000469385"/>
    </source>
</evidence>
<evidence type="ECO:0000256" key="2">
    <source>
        <dbReference type="ARBA" id="ARBA00022448"/>
    </source>
</evidence>
<name>A0A6N8IT13_9BURK</name>
<gene>
    <name evidence="11" type="ORF">GON04_11125</name>
</gene>
<dbReference type="GO" id="GO:0005886">
    <property type="term" value="C:plasma membrane"/>
    <property type="evidence" value="ECO:0007669"/>
    <property type="project" value="UniProtKB-SubCell"/>
</dbReference>
<feature type="transmembrane region" description="Helical" evidence="9">
    <location>
        <begin position="137"/>
        <end position="159"/>
    </location>
</feature>
<accession>A0A6N8IT13</accession>
<dbReference type="Pfam" id="PF04290">
    <property type="entry name" value="DctQ"/>
    <property type="match status" value="1"/>
</dbReference>
<keyword evidence="6 9" id="KW-1133">Transmembrane helix</keyword>
<dbReference type="EMBL" id="WSEL01000003">
    <property type="protein sequence ID" value="MVQ30004.1"/>
    <property type="molecule type" value="Genomic_DNA"/>
</dbReference>
<evidence type="ECO:0000256" key="7">
    <source>
        <dbReference type="ARBA" id="ARBA00023136"/>
    </source>
</evidence>
<evidence type="ECO:0000256" key="4">
    <source>
        <dbReference type="ARBA" id="ARBA00022519"/>
    </source>
</evidence>
<dbReference type="InterPro" id="IPR007387">
    <property type="entry name" value="TRAP_DctQ"/>
</dbReference>
<dbReference type="AlphaFoldDB" id="A0A6N8IT13"/>
<organism evidence="11 12">
    <name type="scientific">Ramlibacter pinisoli</name>
    <dbReference type="NCBI Taxonomy" id="2682844"/>
    <lineage>
        <taxon>Bacteria</taxon>
        <taxon>Pseudomonadati</taxon>
        <taxon>Pseudomonadota</taxon>
        <taxon>Betaproteobacteria</taxon>
        <taxon>Burkholderiales</taxon>
        <taxon>Comamonadaceae</taxon>
        <taxon>Ramlibacter</taxon>
    </lineage>
</organism>
<feature type="domain" description="Tripartite ATP-independent periplasmic transporters DctQ component" evidence="10">
    <location>
        <begin position="32"/>
        <end position="163"/>
    </location>
</feature>
<comment type="function">
    <text evidence="9">Part of the tripartite ATP-independent periplasmic (TRAP) transport system.</text>
</comment>
<proteinExistence type="inferred from homology"/>
<feature type="transmembrane region" description="Helical" evidence="9">
    <location>
        <begin position="55"/>
        <end position="74"/>
    </location>
</feature>
<evidence type="ECO:0000256" key="1">
    <source>
        <dbReference type="ARBA" id="ARBA00004429"/>
    </source>
</evidence>
<comment type="subunit">
    <text evidence="9">The complex comprises the extracytoplasmic solute receptor protein and the two transmembrane proteins.</text>
</comment>
<keyword evidence="12" id="KW-1185">Reference proteome</keyword>
<keyword evidence="2 9" id="KW-0813">Transport</keyword>
<dbReference type="Proteomes" id="UP000469385">
    <property type="component" value="Unassembled WGS sequence"/>
</dbReference>
<sequence length="207" mass="22320">MTPNNTPPVQRRIDGLALFMSRIAGWVYVACAMMITFDIIARNFFGFSSKATVELSGYALGLGISWGLAGAFVARMHVRVDMLLEKLPRSPRAWLHLLALLLLLGFLGVVAYGVIYLVNDSWEFDAHDLSALQIPLWVPQGAFTFGILALIGVVLVALVRVVRLLLAGDPDGVNAVMRQKSASEEAEEAIEASHAAPATAVAEGRAC</sequence>
<dbReference type="PANTHER" id="PTHR35011">
    <property type="entry name" value="2,3-DIKETO-L-GULONATE TRAP TRANSPORTER SMALL PERMEASE PROTEIN YIAM"/>
    <property type="match status" value="1"/>
</dbReference>
<evidence type="ECO:0000256" key="3">
    <source>
        <dbReference type="ARBA" id="ARBA00022475"/>
    </source>
</evidence>
<dbReference type="InterPro" id="IPR055348">
    <property type="entry name" value="DctQ"/>
</dbReference>
<evidence type="ECO:0000256" key="8">
    <source>
        <dbReference type="ARBA" id="ARBA00038436"/>
    </source>
</evidence>
<dbReference type="RefSeq" id="WP_157397942.1">
    <property type="nucleotide sequence ID" value="NZ_WSEL01000003.1"/>
</dbReference>
<keyword evidence="7 9" id="KW-0472">Membrane</keyword>
<feature type="transmembrane region" description="Helical" evidence="9">
    <location>
        <begin position="16"/>
        <end position="35"/>
    </location>
</feature>
<reference evidence="11 12" key="1">
    <citation type="submission" date="2019-12" db="EMBL/GenBank/DDBJ databases">
        <authorList>
            <person name="Huq M.A."/>
        </authorList>
    </citation>
    <scope>NUCLEOTIDE SEQUENCE [LARGE SCALE GENOMIC DNA]</scope>
    <source>
        <strain evidence="11 12">MAH-25</strain>
    </source>
</reference>